<keyword evidence="2" id="KW-0560">Oxidoreductase</keyword>
<evidence type="ECO:0000256" key="4">
    <source>
        <dbReference type="ARBA" id="ARBA00047707"/>
    </source>
</evidence>
<evidence type="ECO:0000256" key="3">
    <source>
        <dbReference type="ARBA" id="ARBA00039148"/>
    </source>
</evidence>
<evidence type="ECO:0000313" key="6">
    <source>
        <dbReference type="Proteomes" id="UP000823388"/>
    </source>
</evidence>
<dbReference type="EC" id="1.14.13.168" evidence="3"/>
<dbReference type="AlphaFoldDB" id="A0A8T0SLK1"/>
<dbReference type="PRINTS" id="PR00469">
    <property type="entry name" value="PNDRDTASEII"/>
</dbReference>
<gene>
    <name evidence="5" type="ORF">PVAP13_5KG456900</name>
</gene>
<keyword evidence="6" id="KW-1185">Reference proteome</keyword>
<dbReference type="EMBL" id="CM029045">
    <property type="protein sequence ID" value="KAG2599430.1"/>
    <property type="molecule type" value="Genomic_DNA"/>
</dbReference>
<dbReference type="PRINTS" id="PR00368">
    <property type="entry name" value="FADPNR"/>
</dbReference>
<dbReference type="Pfam" id="PF13738">
    <property type="entry name" value="Pyr_redox_3"/>
    <property type="match status" value="1"/>
</dbReference>
<dbReference type="InterPro" id="IPR050982">
    <property type="entry name" value="Auxin_biosynth/cation_transpt"/>
</dbReference>
<dbReference type="PANTHER" id="PTHR43539">
    <property type="entry name" value="FLAVIN-BINDING MONOOXYGENASE-LIKE PROTEIN (AFU_ORTHOLOGUE AFUA_4G09220)"/>
    <property type="match status" value="1"/>
</dbReference>
<dbReference type="PANTHER" id="PTHR43539:SF78">
    <property type="entry name" value="FLAVIN-CONTAINING MONOOXYGENASE"/>
    <property type="match status" value="1"/>
</dbReference>
<evidence type="ECO:0000313" key="5">
    <source>
        <dbReference type="EMBL" id="KAG2599430.1"/>
    </source>
</evidence>
<protein>
    <recommendedName>
        <fullName evidence="3">indole-3-pyruvate monooxygenase</fullName>
        <ecNumber evidence="3">1.14.13.168</ecNumber>
    </recommendedName>
</protein>
<comment type="similarity">
    <text evidence="1">Belongs to the FMO family.</text>
</comment>
<proteinExistence type="inferred from homology"/>
<comment type="caution">
    <text evidence="5">The sequence shown here is derived from an EMBL/GenBank/DDBJ whole genome shotgun (WGS) entry which is preliminary data.</text>
</comment>
<evidence type="ECO:0000256" key="1">
    <source>
        <dbReference type="ARBA" id="ARBA00009183"/>
    </source>
</evidence>
<comment type="catalytic activity">
    <reaction evidence="4">
        <text>indole-3-pyruvate + NADPH + O2 + H(+) = (indol-3-yl)acetate + CO2 + NADP(+) + H2O</text>
        <dbReference type="Rhea" id="RHEA:34331"/>
        <dbReference type="ChEBI" id="CHEBI:15377"/>
        <dbReference type="ChEBI" id="CHEBI:15378"/>
        <dbReference type="ChEBI" id="CHEBI:15379"/>
        <dbReference type="ChEBI" id="CHEBI:16526"/>
        <dbReference type="ChEBI" id="CHEBI:17640"/>
        <dbReference type="ChEBI" id="CHEBI:30854"/>
        <dbReference type="ChEBI" id="CHEBI:57783"/>
        <dbReference type="ChEBI" id="CHEBI:58349"/>
        <dbReference type="EC" id="1.14.13.168"/>
    </reaction>
</comment>
<dbReference type="Gene3D" id="3.50.50.60">
    <property type="entry name" value="FAD/NAD(P)-binding domain"/>
    <property type="match status" value="1"/>
</dbReference>
<dbReference type="SUPFAM" id="SSF51905">
    <property type="entry name" value="FAD/NAD(P)-binding domain"/>
    <property type="match status" value="1"/>
</dbReference>
<dbReference type="Proteomes" id="UP000823388">
    <property type="component" value="Chromosome 5K"/>
</dbReference>
<dbReference type="GO" id="GO:0009851">
    <property type="term" value="P:auxin biosynthetic process"/>
    <property type="evidence" value="ECO:0007669"/>
    <property type="project" value="TreeGrafter"/>
</dbReference>
<sequence length="303" mass="31978">MDDGEASASQGQGRRGAAWVPGAIIVGAGPSGLAAAACLAARGVPATVLEMADSLASTWRHRTYDRLTLHLPKRFCELPLLPFPAGYPEYPSKDQFVAYMEGYAAAAGVAPRFGARVEEAAFDASAGAWAVRLAGGGELLLARWLVVATGENAVPRRPDFPGARLFEGPVVHTCDYKSGEAFAGKKVLVVGCGNSGMEVSLDLCRHGAKPSLVVRNTVHVLPREMLGLSTFGIAMALLRLFSVAAVDRILLAAARLALGDTGRLGLRRPKTGPMELKNLTGRTPVLDVGTLGHIKTGKIKWEQ</sequence>
<dbReference type="GO" id="GO:0050660">
    <property type="term" value="F:flavin adenine dinucleotide binding"/>
    <property type="evidence" value="ECO:0007669"/>
    <property type="project" value="TreeGrafter"/>
</dbReference>
<accession>A0A8T0SLK1</accession>
<organism evidence="5 6">
    <name type="scientific">Panicum virgatum</name>
    <name type="common">Blackwell switchgrass</name>
    <dbReference type="NCBI Taxonomy" id="38727"/>
    <lineage>
        <taxon>Eukaryota</taxon>
        <taxon>Viridiplantae</taxon>
        <taxon>Streptophyta</taxon>
        <taxon>Embryophyta</taxon>
        <taxon>Tracheophyta</taxon>
        <taxon>Spermatophyta</taxon>
        <taxon>Magnoliopsida</taxon>
        <taxon>Liliopsida</taxon>
        <taxon>Poales</taxon>
        <taxon>Poaceae</taxon>
        <taxon>PACMAD clade</taxon>
        <taxon>Panicoideae</taxon>
        <taxon>Panicodae</taxon>
        <taxon>Paniceae</taxon>
        <taxon>Panicinae</taxon>
        <taxon>Panicum</taxon>
        <taxon>Panicum sect. Hiantes</taxon>
    </lineage>
</organism>
<name>A0A8T0SLK1_PANVG</name>
<reference evidence="5 6" key="1">
    <citation type="submission" date="2020-05" db="EMBL/GenBank/DDBJ databases">
        <title>WGS assembly of Panicum virgatum.</title>
        <authorList>
            <person name="Lovell J.T."/>
            <person name="Jenkins J."/>
            <person name="Shu S."/>
            <person name="Juenger T.E."/>
            <person name="Schmutz J."/>
        </authorList>
    </citation>
    <scope>NUCLEOTIDE SEQUENCE [LARGE SCALE GENOMIC DNA]</scope>
    <source>
        <strain evidence="6">cv. AP13</strain>
    </source>
</reference>
<evidence type="ECO:0000256" key="2">
    <source>
        <dbReference type="ARBA" id="ARBA00023002"/>
    </source>
</evidence>
<dbReference type="InterPro" id="IPR036188">
    <property type="entry name" value="FAD/NAD-bd_sf"/>
</dbReference>
<dbReference type="GO" id="GO:0103075">
    <property type="term" value="F:indole-3-pyruvate monooxygenase activity"/>
    <property type="evidence" value="ECO:0007669"/>
    <property type="project" value="UniProtKB-EC"/>
</dbReference>